<dbReference type="EMBL" id="CP009507">
    <property type="protein sequence ID" value="AKB31226.1"/>
    <property type="molecule type" value="Genomic_DNA"/>
</dbReference>
<name>A0A0E3LA14_9EURY</name>
<proteinExistence type="predicted"/>
<sequence>MSKKTHIGRKVEIIKETDDHLDFSGSFFRSLIYNENKLSQKPGNDFPVNIYNISINVPVNVMIALMNSRNWL</sequence>
<organism evidence="1 2">
    <name type="scientific">Methanosarcina siciliae HI350</name>
    <dbReference type="NCBI Taxonomy" id="1434119"/>
    <lineage>
        <taxon>Archaea</taxon>
        <taxon>Methanobacteriati</taxon>
        <taxon>Methanobacteriota</taxon>
        <taxon>Stenosarchaea group</taxon>
        <taxon>Methanomicrobia</taxon>
        <taxon>Methanosarcinales</taxon>
        <taxon>Methanosarcinaceae</taxon>
        <taxon>Methanosarcina</taxon>
    </lineage>
</organism>
<evidence type="ECO:0000313" key="2">
    <source>
        <dbReference type="Proteomes" id="UP000033092"/>
    </source>
</evidence>
<dbReference type="PATRIC" id="fig|1434119.4.peg.684"/>
<reference evidence="1 2" key="1">
    <citation type="submission" date="2014-07" db="EMBL/GenBank/DDBJ databases">
        <title>Methanogenic archaea and the global carbon cycle.</title>
        <authorList>
            <person name="Henriksen J.R."/>
            <person name="Luke J."/>
            <person name="Reinhart S."/>
            <person name="Benedict M.N."/>
            <person name="Youngblut N.D."/>
            <person name="Metcalf M.E."/>
            <person name="Whitaker R.J."/>
            <person name="Metcalf W.W."/>
        </authorList>
    </citation>
    <scope>NUCLEOTIDE SEQUENCE [LARGE SCALE GENOMIC DNA]</scope>
    <source>
        <strain evidence="1 2">HI350</strain>
    </source>
</reference>
<dbReference type="KEGG" id="msz:MSSIH_0536"/>
<dbReference type="Proteomes" id="UP000033092">
    <property type="component" value="Chromosome"/>
</dbReference>
<dbReference type="AlphaFoldDB" id="A0A0E3LA14"/>
<evidence type="ECO:0000313" key="1">
    <source>
        <dbReference type="EMBL" id="AKB31226.1"/>
    </source>
</evidence>
<protein>
    <submittedName>
        <fullName evidence="1">Uncharacterized protein</fullName>
    </submittedName>
</protein>
<dbReference type="HOGENOM" id="CLU_2712899_0_0_2"/>
<gene>
    <name evidence="1" type="ORF">MSSIH_0536</name>
</gene>
<accession>A0A0E3LA14</accession>